<feature type="transmembrane region" description="Helical" evidence="7">
    <location>
        <begin position="290"/>
        <end position="311"/>
    </location>
</feature>
<dbReference type="Proteomes" id="UP001500618">
    <property type="component" value="Unassembled WGS sequence"/>
</dbReference>
<comment type="caution">
    <text evidence="9">The sequence shown here is derived from an EMBL/GenBank/DDBJ whole genome shotgun (WGS) entry which is preliminary data.</text>
</comment>
<evidence type="ECO:0000256" key="5">
    <source>
        <dbReference type="ARBA" id="ARBA00022989"/>
    </source>
</evidence>
<protein>
    <submittedName>
        <fullName evidence="9">ABC transporter permease</fullName>
    </submittedName>
</protein>
<gene>
    <name evidence="9" type="ORF">GCM10009765_83940</name>
</gene>
<feature type="domain" description="ABC transmembrane type-1" evidence="8">
    <location>
        <begin position="109"/>
        <end position="311"/>
    </location>
</feature>
<evidence type="ECO:0000259" key="8">
    <source>
        <dbReference type="PROSITE" id="PS50928"/>
    </source>
</evidence>
<feature type="transmembrane region" description="Helical" evidence="7">
    <location>
        <begin position="21"/>
        <end position="44"/>
    </location>
</feature>
<keyword evidence="10" id="KW-1185">Reference proteome</keyword>
<accession>A0ABN2JD76</accession>
<reference evidence="9 10" key="1">
    <citation type="journal article" date="2019" name="Int. J. Syst. Evol. Microbiol.">
        <title>The Global Catalogue of Microorganisms (GCM) 10K type strain sequencing project: providing services to taxonomists for standard genome sequencing and annotation.</title>
        <authorList>
            <consortium name="The Broad Institute Genomics Platform"/>
            <consortium name="The Broad Institute Genome Sequencing Center for Infectious Disease"/>
            <person name="Wu L."/>
            <person name="Ma J."/>
        </authorList>
    </citation>
    <scope>NUCLEOTIDE SEQUENCE [LARGE SCALE GENOMIC DNA]</scope>
    <source>
        <strain evidence="9 10">JCM 14718</strain>
    </source>
</reference>
<sequence length="329" mass="33502">MVSAAGNWRAGLGQLVRSPRAVGSLGILLIVVLGCVLAPVYAWFAGNVDPFAANPVGTVMVHGVSVPLLQPAAGGLGVVPVGPTGDPAGYLLGADGNGRDIAVRVLYGGRNTLSIGFAAAVVATIGGLIVGLLAGYLRGVVDVVLSRILDVVWAFPVLLLAISLSAVSFQSGLNFGLVKIGSGNLALPIFIIGAVYIPYTARVVRGSTLELTGAPFVEAAVGYGASRARIVGKELLPNVFPRILVLFPVVVATGIILESGLSFLGVGVRAPDASWGTIVQDGIGLLRSRPLIAIVPGAFVAVTVCALNVFGDAVRDAFDPKAAVKVRTP</sequence>
<dbReference type="PANTHER" id="PTHR43386:SF1">
    <property type="entry name" value="D,D-DIPEPTIDE TRANSPORT SYSTEM PERMEASE PROTEIN DDPC-RELATED"/>
    <property type="match status" value="1"/>
</dbReference>
<evidence type="ECO:0000256" key="3">
    <source>
        <dbReference type="ARBA" id="ARBA00022475"/>
    </source>
</evidence>
<keyword evidence="5 7" id="KW-1133">Transmembrane helix</keyword>
<dbReference type="SUPFAM" id="SSF161098">
    <property type="entry name" value="MetI-like"/>
    <property type="match status" value="1"/>
</dbReference>
<feature type="transmembrane region" description="Helical" evidence="7">
    <location>
        <begin position="243"/>
        <end position="270"/>
    </location>
</feature>
<evidence type="ECO:0000256" key="6">
    <source>
        <dbReference type="ARBA" id="ARBA00023136"/>
    </source>
</evidence>
<feature type="transmembrane region" description="Helical" evidence="7">
    <location>
        <begin position="113"/>
        <end position="136"/>
    </location>
</feature>
<dbReference type="InterPro" id="IPR000515">
    <property type="entry name" value="MetI-like"/>
</dbReference>
<feature type="transmembrane region" description="Helical" evidence="7">
    <location>
        <begin position="148"/>
        <end position="169"/>
    </location>
</feature>
<dbReference type="CDD" id="cd06261">
    <property type="entry name" value="TM_PBP2"/>
    <property type="match status" value="1"/>
</dbReference>
<proteinExistence type="inferred from homology"/>
<evidence type="ECO:0000313" key="10">
    <source>
        <dbReference type="Proteomes" id="UP001500618"/>
    </source>
</evidence>
<comment type="subcellular location">
    <subcellularLocation>
        <location evidence="1 7">Cell membrane</location>
        <topology evidence="1 7">Multi-pass membrane protein</topology>
    </subcellularLocation>
</comment>
<organism evidence="9 10">
    <name type="scientific">Fodinicola feengrottensis</name>
    <dbReference type="NCBI Taxonomy" id="435914"/>
    <lineage>
        <taxon>Bacteria</taxon>
        <taxon>Bacillati</taxon>
        <taxon>Actinomycetota</taxon>
        <taxon>Actinomycetes</taxon>
        <taxon>Mycobacteriales</taxon>
        <taxon>Fodinicola</taxon>
    </lineage>
</organism>
<dbReference type="EMBL" id="BAAANY010000056">
    <property type="protein sequence ID" value="GAA1723190.1"/>
    <property type="molecule type" value="Genomic_DNA"/>
</dbReference>
<evidence type="ECO:0000313" key="9">
    <source>
        <dbReference type="EMBL" id="GAA1723190.1"/>
    </source>
</evidence>
<dbReference type="Gene3D" id="1.10.3720.10">
    <property type="entry name" value="MetI-like"/>
    <property type="match status" value="1"/>
</dbReference>
<dbReference type="PROSITE" id="PS50928">
    <property type="entry name" value="ABC_TM1"/>
    <property type="match status" value="1"/>
</dbReference>
<evidence type="ECO:0000256" key="1">
    <source>
        <dbReference type="ARBA" id="ARBA00004651"/>
    </source>
</evidence>
<dbReference type="InterPro" id="IPR035906">
    <property type="entry name" value="MetI-like_sf"/>
</dbReference>
<feature type="transmembrane region" description="Helical" evidence="7">
    <location>
        <begin position="175"/>
        <end position="197"/>
    </location>
</feature>
<evidence type="ECO:0000256" key="7">
    <source>
        <dbReference type="RuleBase" id="RU363032"/>
    </source>
</evidence>
<keyword evidence="4 7" id="KW-0812">Transmembrane</keyword>
<dbReference type="InterPro" id="IPR050366">
    <property type="entry name" value="BP-dependent_transpt_permease"/>
</dbReference>
<keyword evidence="6 7" id="KW-0472">Membrane</keyword>
<evidence type="ECO:0000256" key="2">
    <source>
        <dbReference type="ARBA" id="ARBA00022448"/>
    </source>
</evidence>
<dbReference type="PANTHER" id="PTHR43386">
    <property type="entry name" value="OLIGOPEPTIDE TRANSPORT SYSTEM PERMEASE PROTEIN APPC"/>
    <property type="match status" value="1"/>
</dbReference>
<keyword evidence="2 7" id="KW-0813">Transport</keyword>
<dbReference type="Pfam" id="PF00528">
    <property type="entry name" value="BPD_transp_1"/>
    <property type="match status" value="1"/>
</dbReference>
<keyword evidence="3" id="KW-1003">Cell membrane</keyword>
<evidence type="ECO:0000256" key="4">
    <source>
        <dbReference type="ARBA" id="ARBA00022692"/>
    </source>
</evidence>
<comment type="similarity">
    <text evidence="7">Belongs to the binding-protein-dependent transport system permease family.</text>
</comment>
<name>A0ABN2JD76_9ACTN</name>